<keyword evidence="3" id="KW-1185">Reference proteome</keyword>
<keyword evidence="1" id="KW-1133">Transmembrane helix</keyword>
<dbReference type="AlphaFoldDB" id="A0A6G0TGK6"/>
<accession>A0A6G0TGK6</accession>
<keyword evidence="1" id="KW-0472">Membrane</keyword>
<evidence type="ECO:0000313" key="2">
    <source>
        <dbReference type="EMBL" id="KAE9532309.1"/>
    </source>
</evidence>
<proteinExistence type="predicted"/>
<organism evidence="2 3">
    <name type="scientific">Aphis glycines</name>
    <name type="common">Soybean aphid</name>
    <dbReference type="NCBI Taxonomy" id="307491"/>
    <lineage>
        <taxon>Eukaryota</taxon>
        <taxon>Metazoa</taxon>
        <taxon>Ecdysozoa</taxon>
        <taxon>Arthropoda</taxon>
        <taxon>Hexapoda</taxon>
        <taxon>Insecta</taxon>
        <taxon>Pterygota</taxon>
        <taxon>Neoptera</taxon>
        <taxon>Paraneoptera</taxon>
        <taxon>Hemiptera</taxon>
        <taxon>Sternorrhyncha</taxon>
        <taxon>Aphidomorpha</taxon>
        <taxon>Aphidoidea</taxon>
        <taxon>Aphididae</taxon>
        <taxon>Aphidini</taxon>
        <taxon>Aphis</taxon>
        <taxon>Aphis</taxon>
    </lineage>
</organism>
<sequence length="187" mass="22069">MVIALGLYTNEKTIEGEIRSCATDHMISWIINNSHILSNTLQPKFIKRIPYLGFILIYLLAIMFIKKLYSRSQFSLFEEKFITFSDVPDEKIFVFERHPNSNHKIMIKSISNAHIKKSAPQIILCNSKCYPKNSNIVLKTLIKRMSFINLNIYIRLKFKVNLWLFHINRNLYLLLNTIIIKNYVRTV</sequence>
<evidence type="ECO:0000313" key="3">
    <source>
        <dbReference type="Proteomes" id="UP000475862"/>
    </source>
</evidence>
<feature type="transmembrane region" description="Helical" evidence="1">
    <location>
        <begin position="49"/>
        <end position="65"/>
    </location>
</feature>
<protein>
    <submittedName>
        <fullName evidence="2">Uncharacterized protein</fullName>
    </submittedName>
</protein>
<comment type="caution">
    <text evidence="2">The sequence shown here is derived from an EMBL/GenBank/DDBJ whole genome shotgun (WGS) entry which is preliminary data.</text>
</comment>
<evidence type="ECO:0000256" key="1">
    <source>
        <dbReference type="SAM" id="Phobius"/>
    </source>
</evidence>
<dbReference type="EMBL" id="VYZN01000039">
    <property type="protein sequence ID" value="KAE9532309.1"/>
    <property type="molecule type" value="Genomic_DNA"/>
</dbReference>
<keyword evidence="1" id="KW-0812">Transmembrane</keyword>
<reference evidence="2 3" key="1">
    <citation type="submission" date="2019-08" db="EMBL/GenBank/DDBJ databases">
        <title>The genome of the soybean aphid Biotype 1, its phylome, world population structure and adaptation to the North American continent.</title>
        <authorList>
            <person name="Giordano R."/>
            <person name="Donthu R.K."/>
            <person name="Hernandez A.G."/>
            <person name="Wright C.L."/>
            <person name="Zimin A.V."/>
        </authorList>
    </citation>
    <scope>NUCLEOTIDE SEQUENCE [LARGE SCALE GENOMIC DNA]</scope>
    <source>
        <tissue evidence="2">Whole aphids</tissue>
    </source>
</reference>
<dbReference type="Proteomes" id="UP000475862">
    <property type="component" value="Unassembled WGS sequence"/>
</dbReference>
<name>A0A6G0TGK6_APHGL</name>
<gene>
    <name evidence="2" type="ORF">AGLY_009932</name>
</gene>